<dbReference type="CDD" id="cd18547">
    <property type="entry name" value="ABC_6TM_Tm288_like"/>
    <property type="match status" value="1"/>
</dbReference>
<keyword evidence="4 10" id="KW-0812">Transmembrane</keyword>
<dbReference type="Pfam" id="PF00005">
    <property type="entry name" value="ABC_tran"/>
    <property type="match status" value="1"/>
</dbReference>
<comment type="caution">
    <text evidence="13">The sequence shown here is derived from an EMBL/GenBank/DDBJ whole genome shotgun (WGS) entry which is preliminary data.</text>
</comment>
<keyword evidence="3" id="KW-1003">Cell membrane</keyword>
<dbReference type="PROSITE" id="PS00211">
    <property type="entry name" value="ABC_TRANSPORTER_1"/>
    <property type="match status" value="1"/>
</dbReference>
<dbReference type="InterPro" id="IPR036640">
    <property type="entry name" value="ABC1_TM_sf"/>
</dbReference>
<evidence type="ECO:0000256" key="4">
    <source>
        <dbReference type="ARBA" id="ARBA00022692"/>
    </source>
</evidence>
<evidence type="ECO:0000256" key="1">
    <source>
        <dbReference type="ARBA" id="ARBA00004651"/>
    </source>
</evidence>
<evidence type="ECO:0000256" key="2">
    <source>
        <dbReference type="ARBA" id="ARBA00022448"/>
    </source>
</evidence>
<dbReference type="InterPro" id="IPR003439">
    <property type="entry name" value="ABC_transporter-like_ATP-bd"/>
</dbReference>
<dbReference type="GO" id="GO:0015421">
    <property type="term" value="F:ABC-type oligopeptide transporter activity"/>
    <property type="evidence" value="ECO:0007669"/>
    <property type="project" value="TreeGrafter"/>
</dbReference>
<dbReference type="STRING" id="588581.Cpap_1626"/>
<evidence type="ECO:0000256" key="3">
    <source>
        <dbReference type="ARBA" id="ARBA00022475"/>
    </source>
</evidence>
<keyword evidence="6" id="KW-0067">ATP-binding</keyword>
<dbReference type="Pfam" id="PF00664">
    <property type="entry name" value="ABC_membrane"/>
    <property type="match status" value="1"/>
</dbReference>
<gene>
    <name evidence="13" type="ORF">Cpap_1626</name>
</gene>
<keyword evidence="7 10" id="KW-1133">Transmembrane helix</keyword>
<dbReference type="PROSITE" id="PS50929">
    <property type="entry name" value="ABC_TM1F"/>
    <property type="match status" value="1"/>
</dbReference>
<keyword evidence="8 10" id="KW-0472">Membrane</keyword>
<dbReference type="SUPFAM" id="SSF90123">
    <property type="entry name" value="ABC transporter transmembrane region"/>
    <property type="match status" value="1"/>
</dbReference>
<dbReference type="GO" id="GO:0005524">
    <property type="term" value="F:ATP binding"/>
    <property type="evidence" value="ECO:0007669"/>
    <property type="project" value="UniProtKB-KW"/>
</dbReference>
<evidence type="ECO:0000256" key="6">
    <source>
        <dbReference type="ARBA" id="ARBA00022840"/>
    </source>
</evidence>
<feature type="region of interest" description="Disordered" evidence="9">
    <location>
        <begin position="1"/>
        <end position="36"/>
    </location>
</feature>
<feature type="domain" description="ABC transporter" evidence="11">
    <location>
        <begin position="375"/>
        <end position="609"/>
    </location>
</feature>
<proteinExistence type="predicted"/>
<evidence type="ECO:0000259" key="11">
    <source>
        <dbReference type="PROSITE" id="PS50893"/>
    </source>
</evidence>
<evidence type="ECO:0000256" key="7">
    <source>
        <dbReference type="ARBA" id="ARBA00022989"/>
    </source>
</evidence>
<dbReference type="FunFam" id="1.20.1560.10:FF:000011">
    <property type="entry name" value="Multidrug ABC transporter ATP-binding protein"/>
    <property type="match status" value="1"/>
</dbReference>
<dbReference type="CDD" id="cd03254">
    <property type="entry name" value="ABCC_Glucan_exporter_like"/>
    <property type="match status" value="1"/>
</dbReference>
<sequence>MAGANKSGNIPNMPRLGNRMGGSPHQRFQPMAKPKNSRGTMLRLVRMFGRWKSSLIVATVLTIISASVSLTTPLLIGKAINTFNTKKGTVDKNVLTVILTALVICYIVSWIIDTSNGILMARVTQNLVKSIRTDFFSKLQRIPLNFYDTRAHGDTMSRITNDVDNISSTVAQTTTQLISSIFSITGSFIMMLYLSPVLTLVALITIPLVFMLTKTIARHSRKYFKSQQNMLGVLNGVIEENIVGLKMVKSFNRQQKVLEEFKEVNGKLCEDSTKAQIWAGFLMPFMNVINNLSFTFIACAGGVLTVNKILTVGVVVSFLTYSKQFGMPLNNIAGMFNTIQSALAGAERVFEILDEEEEAADKQDIKEFADIKGKVEFRNVSFAYNSHRNVLNNISFQVEPGEVVALVGETGAGKTTIVNLLTRFYETNEGEILIDDTSITDISRKDLRSCFSVVLQDTCLFTGTIMDNIRYSKPEATDKEVIEASKMAHAHEFISRLPKKYNTHITGSSDNLSQGQRQLIAIARAVLCNAPILILDEATSSVDTKTEKEIQMALLRLMSNHTSFLIAHRLSTIRDADRIFVIGNGCILEHGTHWELMKIKGIYYNMVINQMGFGEKFNDGVC</sequence>
<dbReference type="InterPro" id="IPR017871">
    <property type="entry name" value="ABC_transporter-like_CS"/>
</dbReference>
<dbReference type="SMART" id="SM00382">
    <property type="entry name" value="AAA"/>
    <property type="match status" value="1"/>
</dbReference>
<dbReference type="InterPro" id="IPR039421">
    <property type="entry name" value="Type_1_exporter"/>
</dbReference>
<dbReference type="Gene3D" id="1.20.1560.10">
    <property type="entry name" value="ABC transporter type 1, transmembrane domain"/>
    <property type="match status" value="1"/>
</dbReference>
<dbReference type="InterPro" id="IPR027417">
    <property type="entry name" value="P-loop_NTPase"/>
</dbReference>
<dbReference type="eggNOG" id="COG1132">
    <property type="taxonomic scope" value="Bacteria"/>
</dbReference>
<dbReference type="GO" id="GO:0016887">
    <property type="term" value="F:ATP hydrolysis activity"/>
    <property type="evidence" value="ECO:0007669"/>
    <property type="project" value="InterPro"/>
</dbReference>
<evidence type="ECO:0000256" key="9">
    <source>
        <dbReference type="SAM" id="MobiDB-lite"/>
    </source>
</evidence>
<evidence type="ECO:0000256" key="10">
    <source>
        <dbReference type="SAM" id="Phobius"/>
    </source>
</evidence>
<dbReference type="GO" id="GO:0005886">
    <property type="term" value="C:plasma membrane"/>
    <property type="evidence" value="ECO:0007669"/>
    <property type="project" value="UniProtKB-SubCell"/>
</dbReference>
<dbReference type="InterPro" id="IPR003593">
    <property type="entry name" value="AAA+_ATPase"/>
</dbReference>
<accession>F1TER7</accession>
<dbReference type="InterPro" id="IPR011527">
    <property type="entry name" value="ABC1_TM_dom"/>
</dbReference>
<evidence type="ECO:0000259" key="12">
    <source>
        <dbReference type="PROSITE" id="PS50929"/>
    </source>
</evidence>
<reference evidence="13" key="2">
    <citation type="submission" date="2011-01" db="EMBL/GenBank/DDBJ databases">
        <title>The Non-contiguous Finished genome of Clostridium papyrosolvens.</title>
        <authorList>
            <person name="Lucas S."/>
            <person name="Copeland A."/>
            <person name="Lapidus A."/>
            <person name="Cheng J.-F."/>
            <person name="Goodwin L."/>
            <person name="Pitluck S."/>
            <person name="Misra M."/>
            <person name="Chertkov O."/>
            <person name="Detter J.C."/>
            <person name="Han C."/>
            <person name="Tapia R."/>
            <person name="Land M."/>
            <person name="Hauser L."/>
            <person name="Kyrpides N."/>
            <person name="Ivanova N."/>
            <person name="Pagani I."/>
            <person name="Mouttaki H."/>
            <person name="He Z."/>
            <person name="Zhou J."/>
            <person name="Hemme C.L."/>
            <person name="Woyke T."/>
        </authorList>
    </citation>
    <scope>NUCLEOTIDE SEQUENCE [LARGE SCALE GENOMIC DNA]</scope>
    <source>
        <strain evidence="13">DSM 2782</strain>
    </source>
</reference>
<organism evidence="13 14">
    <name type="scientific">Ruminiclostridium papyrosolvens DSM 2782</name>
    <dbReference type="NCBI Taxonomy" id="588581"/>
    <lineage>
        <taxon>Bacteria</taxon>
        <taxon>Bacillati</taxon>
        <taxon>Bacillota</taxon>
        <taxon>Clostridia</taxon>
        <taxon>Eubacteriales</taxon>
        <taxon>Oscillospiraceae</taxon>
        <taxon>Ruminiclostridium</taxon>
    </lineage>
</organism>
<name>F1TER7_9FIRM</name>
<feature type="transmembrane region" description="Helical" evidence="10">
    <location>
        <begin position="292"/>
        <end position="321"/>
    </location>
</feature>
<keyword evidence="2" id="KW-0813">Transport</keyword>
<keyword evidence="5" id="KW-0547">Nucleotide-binding</keyword>
<evidence type="ECO:0000256" key="8">
    <source>
        <dbReference type="ARBA" id="ARBA00023136"/>
    </source>
</evidence>
<reference evidence="13" key="1">
    <citation type="submission" date="2009-07" db="EMBL/GenBank/DDBJ databases">
        <authorList>
            <consortium name="US DOE Joint Genome Institute (JGI-PGF)"/>
            <person name="Lucas S."/>
            <person name="Copeland A."/>
            <person name="Lapidus A."/>
            <person name="Glavina del Rio T."/>
            <person name="Tice H."/>
            <person name="Bruce D."/>
            <person name="Goodwin L."/>
            <person name="Pitluck S."/>
            <person name="Larimer F."/>
            <person name="Land M.L."/>
            <person name="Mouttaki H."/>
            <person name="He Z."/>
            <person name="Zhou J."/>
            <person name="Hemme C.L."/>
        </authorList>
    </citation>
    <scope>NUCLEOTIDE SEQUENCE [LARGE SCALE GENOMIC DNA]</scope>
    <source>
        <strain evidence="13">DSM 2782</strain>
    </source>
</reference>
<evidence type="ECO:0000256" key="5">
    <source>
        <dbReference type="ARBA" id="ARBA00022741"/>
    </source>
</evidence>
<dbReference type="EMBL" id="ACXX02000009">
    <property type="protein sequence ID" value="EGD47233.1"/>
    <property type="molecule type" value="Genomic_DNA"/>
</dbReference>
<dbReference type="PANTHER" id="PTHR43394:SF1">
    <property type="entry name" value="ATP-BINDING CASSETTE SUB-FAMILY B MEMBER 10, MITOCHONDRIAL"/>
    <property type="match status" value="1"/>
</dbReference>
<dbReference type="OrthoDB" id="9762778at2"/>
<dbReference type="SUPFAM" id="SSF52540">
    <property type="entry name" value="P-loop containing nucleoside triphosphate hydrolases"/>
    <property type="match status" value="1"/>
</dbReference>
<feature type="transmembrane region" description="Helical" evidence="10">
    <location>
        <begin position="200"/>
        <end position="217"/>
    </location>
</feature>
<protein>
    <submittedName>
        <fullName evidence="13">ABC transporter transmembrane region</fullName>
    </submittedName>
</protein>
<dbReference type="RefSeq" id="WP_004620347.1">
    <property type="nucleotide sequence ID" value="NZ_ACXX02000009.1"/>
</dbReference>
<dbReference type="FunFam" id="3.40.50.300:FF:000287">
    <property type="entry name" value="Multidrug ABC transporter ATP-binding protein"/>
    <property type="match status" value="1"/>
</dbReference>
<dbReference type="PROSITE" id="PS50893">
    <property type="entry name" value="ABC_TRANSPORTER_2"/>
    <property type="match status" value="1"/>
</dbReference>
<feature type="domain" description="ABC transmembrane type-1" evidence="12">
    <location>
        <begin position="56"/>
        <end position="341"/>
    </location>
</feature>
<feature type="compositionally biased region" description="Polar residues" evidence="9">
    <location>
        <begin position="1"/>
        <end position="10"/>
    </location>
</feature>
<feature type="transmembrane region" description="Helical" evidence="10">
    <location>
        <begin position="93"/>
        <end position="112"/>
    </location>
</feature>
<comment type="subcellular location">
    <subcellularLocation>
        <location evidence="1">Cell membrane</location>
        <topology evidence="1">Multi-pass membrane protein</topology>
    </subcellularLocation>
</comment>
<evidence type="ECO:0000313" key="13">
    <source>
        <dbReference type="EMBL" id="EGD47233.1"/>
    </source>
</evidence>
<keyword evidence="14" id="KW-1185">Reference proteome</keyword>
<dbReference type="Gene3D" id="3.40.50.300">
    <property type="entry name" value="P-loop containing nucleotide triphosphate hydrolases"/>
    <property type="match status" value="1"/>
</dbReference>
<dbReference type="AlphaFoldDB" id="F1TER7"/>
<evidence type="ECO:0000313" key="14">
    <source>
        <dbReference type="Proteomes" id="UP000003860"/>
    </source>
</evidence>
<dbReference type="PANTHER" id="PTHR43394">
    <property type="entry name" value="ATP-DEPENDENT PERMEASE MDL1, MITOCHONDRIAL"/>
    <property type="match status" value="1"/>
</dbReference>
<dbReference type="Proteomes" id="UP000003860">
    <property type="component" value="Unassembled WGS sequence"/>
</dbReference>